<evidence type="ECO:0000256" key="1">
    <source>
        <dbReference type="SAM" id="MobiDB-lite"/>
    </source>
</evidence>
<keyword evidence="4" id="KW-1185">Reference proteome</keyword>
<gene>
    <name evidence="3" type="ORF">FB567DRAFT_596989</name>
</gene>
<feature type="compositionally biased region" description="Pro residues" evidence="1">
    <location>
        <begin position="20"/>
        <end position="40"/>
    </location>
</feature>
<name>A0A8K0QYG4_9PLEO</name>
<dbReference type="AlphaFoldDB" id="A0A8K0QYG4"/>
<accession>A0A8K0QYG4</accession>
<dbReference type="Proteomes" id="UP000813461">
    <property type="component" value="Unassembled WGS sequence"/>
</dbReference>
<evidence type="ECO:0000256" key="2">
    <source>
        <dbReference type="SAM" id="SignalP"/>
    </source>
</evidence>
<dbReference type="EMBL" id="JAGMVJ010000020">
    <property type="protein sequence ID" value="KAH7075045.1"/>
    <property type="molecule type" value="Genomic_DNA"/>
</dbReference>
<feature type="chain" id="PRO_5035457912" evidence="2">
    <location>
        <begin position="17"/>
        <end position="75"/>
    </location>
</feature>
<reference evidence="3" key="1">
    <citation type="journal article" date="2021" name="Nat. Commun.">
        <title>Genetic determinants of endophytism in the Arabidopsis root mycobiome.</title>
        <authorList>
            <person name="Mesny F."/>
            <person name="Miyauchi S."/>
            <person name="Thiergart T."/>
            <person name="Pickel B."/>
            <person name="Atanasova L."/>
            <person name="Karlsson M."/>
            <person name="Huettel B."/>
            <person name="Barry K.W."/>
            <person name="Haridas S."/>
            <person name="Chen C."/>
            <person name="Bauer D."/>
            <person name="Andreopoulos W."/>
            <person name="Pangilinan J."/>
            <person name="LaButti K."/>
            <person name="Riley R."/>
            <person name="Lipzen A."/>
            <person name="Clum A."/>
            <person name="Drula E."/>
            <person name="Henrissat B."/>
            <person name="Kohler A."/>
            <person name="Grigoriev I.V."/>
            <person name="Martin F.M."/>
            <person name="Hacquard S."/>
        </authorList>
    </citation>
    <scope>NUCLEOTIDE SEQUENCE</scope>
    <source>
        <strain evidence="3">MPI-SDFR-AT-0120</strain>
    </source>
</reference>
<organism evidence="3 4">
    <name type="scientific">Paraphoma chrysanthemicola</name>
    <dbReference type="NCBI Taxonomy" id="798071"/>
    <lineage>
        <taxon>Eukaryota</taxon>
        <taxon>Fungi</taxon>
        <taxon>Dikarya</taxon>
        <taxon>Ascomycota</taxon>
        <taxon>Pezizomycotina</taxon>
        <taxon>Dothideomycetes</taxon>
        <taxon>Pleosporomycetidae</taxon>
        <taxon>Pleosporales</taxon>
        <taxon>Pleosporineae</taxon>
        <taxon>Phaeosphaeriaceae</taxon>
        <taxon>Paraphoma</taxon>
    </lineage>
</organism>
<evidence type="ECO:0000313" key="3">
    <source>
        <dbReference type="EMBL" id="KAH7075045.1"/>
    </source>
</evidence>
<protein>
    <submittedName>
        <fullName evidence="3">Uncharacterized protein</fullName>
    </submittedName>
</protein>
<keyword evidence="2" id="KW-0732">Signal</keyword>
<comment type="caution">
    <text evidence="3">The sequence shown here is derived from an EMBL/GenBank/DDBJ whole genome shotgun (WGS) entry which is preliminary data.</text>
</comment>
<feature type="region of interest" description="Disordered" evidence="1">
    <location>
        <begin position="16"/>
        <end position="41"/>
    </location>
</feature>
<evidence type="ECO:0000313" key="4">
    <source>
        <dbReference type="Proteomes" id="UP000813461"/>
    </source>
</evidence>
<proteinExistence type="predicted"/>
<sequence length="75" mass="8150">MKFLIPAVALLTLASASPVKPKPSRTPKPTPTPTPTPSALPEPRICLKICYFEKTDCGENGESVQMGDCWTCCRK</sequence>
<dbReference type="OrthoDB" id="10382324at2759"/>
<feature type="signal peptide" evidence="2">
    <location>
        <begin position="1"/>
        <end position="16"/>
    </location>
</feature>